<name>A0ABY7C7N9_9BASI</name>
<dbReference type="EMBL" id="CP110421">
    <property type="protein sequence ID" value="WAQ81186.1"/>
    <property type="molecule type" value="Genomic_DNA"/>
</dbReference>
<feature type="region of interest" description="Disordered" evidence="1">
    <location>
        <begin position="1"/>
        <end position="71"/>
    </location>
</feature>
<gene>
    <name evidence="2" type="ORF">PtA15_1A525</name>
</gene>
<dbReference type="RefSeq" id="XP_053016741.1">
    <property type="nucleotide sequence ID" value="XM_053165562.1"/>
</dbReference>
<reference evidence="2" key="1">
    <citation type="submission" date="2022-10" db="EMBL/GenBank/DDBJ databases">
        <title>Puccinia triticina Genome sequencing and assembly.</title>
        <authorList>
            <person name="Li C."/>
        </authorList>
    </citation>
    <scope>NUCLEOTIDE SEQUENCE</scope>
    <source>
        <strain evidence="2">Pt15</strain>
    </source>
</reference>
<accession>A0ABY7C7N9</accession>
<feature type="compositionally biased region" description="Basic and acidic residues" evidence="1">
    <location>
        <begin position="16"/>
        <end position="26"/>
    </location>
</feature>
<protein>
    <submittedName>
        <fullName evidence="2">Uncharacterized protein</fullName>
    </submittedName>
</protein>
<dbReference type="GeneID" id="77806457"/>
<evidence type="ECO:0000313" key="3">
    <source>
        <dbReference type="Proteomes" id="UP001164743"/>
    </source>
</evidence>
<sequence>MVEKSSQTCAGAAERSGGEVTRRDDSSPVVLGAASGAPLANPTSQGPAISGGNEDFMSTEEGEELPSLGCP</sequence>
<evidence type="ECO:0000313" key="2">
    <source>
        <dbReference type="EMBL" id="WAQ81186.1"/>
    </source>
</evidence>
<organism evidence="2 3">
    <name type="scientific">Puccinia triticina</name>
    <dbReference type="NCBI Taxonomy" id="208348"/>
    <lineage>
        <taxon>Eukaryota</taxon>
        <taxon>Fungi</taxon>
        <taxon>Dikarya</taxon>
        <taxon>Basidiomycota</taxon>
        <taxon>Pucciniomycotina</taxon>
        <taxon>Pucciniomycetes</taxon>
        <taxon>Pucciniales</taxon>
        <taxon>Pucciniaceae</taxon>
        <taxon>Puccinia</taxon>
    </lineage>
</organism>
<dbReference type="Proteomes" id="UP001164743">
    <property type="component" value="Chromosome 1A"/>
</dbReference>
<evidence type="ECO:0000256" key="1">
    <source>
        <dbReference type="SAM" id="MobiDB-lite"/>
    </source>
</evidence>
<keyword evidence="3" id="KW-1185">Reference proteome</keyword>
<proteinExistence type="predicted"/>